<proteinExistence type="predicted"/>
<evidence type="ECO:0000313" key="3">
    <source>
        <dbReference type="Proteomes" id="UP001138997"/>
    </source>
</evidence>
<comment type="caution">
    <text evidence="2">The sequence shown here is derived from an EMBL/GenBank/DDBJ whole genome shotgun (WGS) entry which is preliminary data.</text>
</comment>
<dbReference type="Proteomes" id="UP001138997">
    <property type="component" value="Unassembled WGS sequence"/>
</dbReference>
<sequence>MIAFAVLLAAGLIVAWATWADARHVHHDLRERRGRRISPPPDNPKARPQSLEGVLTQQLLSAEITRGQYQQAMTAAALREAVRHPGPPPLP</sequence>
<keyword evidence="3" id="KW-1185">Reference proteome</keyword>
<dbReference type="AlphaFoldDB" id="A0A9X1ND33"/>
<evidence type="ECO:0000313" key="2">
    <source>
        <dbReference type="EMBL" id="MCD5311888.1"/>
    </source>
</evidence>
<accession>A0A9X1ND33</accession>
<name>A0A9X1ND33_9ACTN</name>
<reference evidence="2" key="1">
    <citation type="submission" date="2021-11" db="EMBL/GenBank/DDBJ databases">
        <title>Streptomyces corallinus and Kineosporia corallina sp. nov., two new coral-derived marine actinobacteria.</title>
        <authorList>
            <person name="Buangrab K."/>
            <person name="Sutthacheep M."/>
            <person name="Yeemin T."/>
            <person name="Harunari E."/>
            <person name="Igarashi Y."/>
            <person name="Sripreechasak P."/>
            <person name="Kanchanasin P."/>
            <person name="Tanasupawat S."/>
            <person name="Phongsopitanun W."/>
        </authorList>
    </citation>
    <scope>NUCLEOTIDE SEQUENCE</scope>
    <source>
        <strain evidence="2">JCM 31032</strain>
    </source>
</reference>
<dbReference type="RefSeq" id="WP_231441549.1">
    <property type="nucleotide sequence ID" value="NZ_JAJOMB010000006.1"/>
</dbReference>
<protein>
    <submittedName>
        <fullName evidence="2">Uncharacterized protein</fullName>
    </submittedName>
</protein>
<evidence type="ECO:0000256" key="1">
    <source>
        <dbReference type="SAM" id="MobiDB-lite"/>
    </source>
</evidence>
<dbReference type="EMBL" id="JAJOMB010000006">
    <property type="protein sequence ID" value="MCD5311888.1"/>
    <property type="molecule type" value="Genomic_DNA"/>
</dbReference>
<organism evidence="2 3">
    <name type="scientific">Kineosporia babensis</name>
    <dbReference type="NCBI Taxonomy" id="499548"/>
    <lineage>
        <taxon>Bacteria</taxon>
        <taxon>Bacillati</taxon>
        <taxon>Actinomycetota</taxon>
        <taxon>Actinomycetes</taxon>
        <taxon>Kineosporiales</taxon>
        <taxon>Kineosporiaceae</taxon>
        <taxon>Kineosporia</taxon>
    </lineage>
</organism>
<gene>
    <name evidence="2" type="ORF">LR394_13340</name>
</gene>
<feature type="region of interest" description="Disordered" evidence="1">
    <location>
        <begin position="29"/>
        <end position="50"/>
    </location>
</feature>